<gene>
    <name evidence="1" type="ORF">AYR66_13710</name>
</gene>
<protein>
    <submittedName>
        <fullName evidence="1">Uncharacterized protein</fullName>
    </submittedName>
</protein>
<evidence type="ECO:0000313" key="1">
    <source>
        <dbReference type="EMBL" id="OWW20386.1"/>
    </source>
</evidence>
<proteinExistence type="predicted"/>
<reference evidence="1 2" key="1">
    <citation type="submission" date="2016-02" db="EMBL/GenBank/DDBJ databases">
        <authorList>
            <person name="Wen L."/>
            <person name="He K."/>
            <person name="Yang H."/>
        </authorList>
    </citation>
    <scope>NUCLEOTIDE SEQUENCE [LARGE SCALE GENOMIC DNA]</scope>
    <source>
        <strain evidence="1 2">TSA40</strain>
    </source>
</reference>
<keyword evidence="2" id="KW-1185">Reference proteome</keyword>
<dbReference type="EMBL" id="LSTO01000001">
    <property type="protein sequence ID" value="OWW20386.1"/>
    <property type="molecule type" value="Genomic_DNA"/>
</dbReference>
<name>A0A254TCK1_9BURK</name>
<comment type="caution">
    <text evidence="1">The sequence shown here is derived from an EMBL/GenBank/DDBJ whole genome shotgun (WGS) entry which is preliminary data.</text>
</comment>
<dbReference type="AlphaFoldDB" id="A0A254TCK1"/>
<organism evidence="1 2">
    <name type="scientific">Noviherbaspirillum denitrificans</name>
    <dbReference type="NCBI Taxonomy" id="1968433"/>
    <lineage>
        <taxon>Bacteria</taxon>
        <taxon>Pseudomonadati</taxon>
        <taxon>Pseudomonadota</taxon>
        <taxon>Betaproteobacteria</taxon>
        <taxon>Burkholderiales</taxon>
        <taxon>Oxalobacteraceae</taxon>
        <taxon>Noviherbaspirillum</taxon>
    </lineage>
</organism>
<dbReference type="Proteomes" id="UP000197535">
    <property type="component" value="Unassembled WGS sequence"/>
</dbReference>
<accession>A0A254TCK1</accession>
<sequence>MVAPDDGRAVIIAHRIIPLARRWPTFPRKRLPPSNDCSQRLTAIMLRLTAKGTDESGMEASDKIAT</sequence>
<evidence type="ECO:0000313" key="2">
    <source>
        <dbReference type="Proteomes" id="UP000197535"/>
    </source>
</evidence>